<dbReference type="Proteomes" id="UP000262379">
    <property type="component" value="Unassembled WGS sequence"/>
</dbReference>
<organism evidence="3 4">
    <name type="scientific">Mesorhizobium denitrificans</name>
    <dbReference type="NCBI Taxonomy" id="2294114"/>
    <lineage>
        <taxon>Bacteria</taxon>
        <taxon>Pseudomonadati</taxon>
        <taxon>Pseudomonadota</taxon>
        <taxon>Alphaproteobacteria</taxon>
        <taxon>Hyphomicrobiales</taxon>
        <taxon>Phyllobacteriaceae</taxon>
        <taxon>Mesorhizobium</taxon>
    </lineage>
</organism>
<comment type="similarity">
    <text evidence="1">Belongs to the transferase hexapeptide repeat family.</text>
</comment>
<dbReference type="PANTHER" id="PTHR43300:SF7">
    <property type="entry name" value="UDP-N-ACETYLBACILLOSAMINE N-ACETYLTRANSFERASE"/>
    <property type="match status" value="1"/>
</dbReference>
<dbReference type="GO" id="GO:0016740">
    <property type="term" value="F:transferase activity"/>
    <property type="evidence" value="ECO:0007669"/>
    <property type="project" value="UniProtKB-KW"/>
</dbReference>
<accession>A0A371XCY1</accession>
<feature type="site" description="Increases basicity of active site His" evidence="2">
    <location>
        <position position="143"/>
    </location>
</feature>
<dbReference type="RefSeq" id="WP_116624338.1">
    <property type="nucleotide sequence ID" value="NZ_QURN01000009.1"/>
</dbReference>
<evidence type="ECO:0000256" key="2">
    <source>
        <dbReference type="PIRSR" id="PIRSR620019-1"/>
    </source>
</evidence>
<evidence type="ECO:0000256" key="1">
    <source>
        <dbReference type="ARBA" id="ARBA00007274"/>
    </source>
</evidence>
<dbReference type="Gene3D" id="3.40.50.20">
    <property type="match status" value="1"/>
</dbReference>
<protein>
    <submittedName>
        <fullName evidence="3">Acetyltransferase</fullName>
    </submittedName>
</protein>
<keyword evidence="3" id="KW-0808">Transferase</keyword>
<evidence type="ECO:0000313" key="3">
    <source>
        <dbReference type="EMBL" id="RFC67086.1"/>
    </source>
</evidence>
<dbReference type="AlphaFoldDB" id="A0A371XCY1"/>
<keyword evidence="4" id="KW-1185">Reference proteome</keyword>
<sequence length="228" mass="24387">MKTRTFALYSAGGFAREIASDLIVSINSRMTDEEIELIFIDDDPSAQGKLVQGNRVVSYGEAKTIPGLKVNIAFAPPALRRRKHEQCEADGLEFFNVFAPTSRIGENVELGSAAIFAHLSTVTSDAKIGKAFHCNIYSYVAHDCIVGDFVTFAPRVSLNGRIKVEDDVYVGSDATFLPGKPEKYLTIGKGAVIGAGAVVTKDVEPGAVVVGNPAKPLNAVARNERQAA</sequence>
<dbReference type="PANTHER" id="PTHR43300">
    <property type="entry name" value="ACETYLTRANSFERASE"/>
    <property type="match status" value="1"/>
</dbReference>
<gene>
    <name evidence="3" type="ORF">DY251_13010</name>
</gene>
<dbReference type="Gene3D" id="2.160.10.10">
    <property type="entry name" value="Hexapeptide repeat proteins"/>
    <property type="match status" value="1"/>
</dbReference>
<dbReference type="SUPFAM" id="SSF51161">
    <property type="entry name" value="Trimeric LpxA-like enzymes"/>
    <property type="match status" value="1"/>
</dbReference>
<evidence type="ECO:0000313" key="4">
    <source>
        <dbReference type="Proteomes" id="UP000262379"/>
    </source>
</evidence>
<dbReference type="InterPro" id="IPR011004">
    <property type="entry name" value="Trimer_LpxA-like_sf"/>
</dbReference>
<dbReference type="InterPro" id="IPR050179">
    <property type="entry name" value="Trans_hexapeptide_repeat"/>
</dbReference>
<dbReference type="CDD" id="cd03360">
    <property type="entry name" value="LbH_AT_putative"/>
    <property type="match status" value="1"/>
</dbReference>
<feature type="active site" description="Proton acceptor" evidence="2">
    <location>
        <position position="142"/>
    </location>
</feature>
<dbReference type="InterPro" id="IPR020019">
    <property type="entry name" value="AcTrfase_PglD-like"/>
</dbReference>
<name>A0A371XCY1_9HYPH</name>
<dbReference type="EMBL" id="QURN01000009">
    <property type="protein sequence ID" value="RFC67086.1"/>
    <property type="molecule type" value="Genomic_DNA"/>
</dbReference>
<comment type="caution">
    <text evidence="3">The sequence shown here is derived from an EMBL/GenBank/DDBJ whole genome shotgun (WGS) entry which is preliminary data.</text>
</comment>
<proteinExistence type="inferred from homology"/>
<reference evidence="4" key="1">
    <citation type="submission" date="2018-08" db="EMBL/GenBank/DDBJ databases">
        <authorList>
            <person name="Im W.T."/>
        </authorList>
    </citation>
    <scope>NUCLEOTIDE SEQUENCE [LARGE SCALE GENOMIC DNA]</scope>
    <source>
        <strain evidence="4">LA-28</strain>
    </source>
</reference>